<dbReference type="Proteomes" id="UP000046392">
    <property type="component" value="Unplaced"/>
</dbReference>
<proteinExistence type="predicted"/>
<keyword evidence="2" id="KW-1185">Reference proteome</keyword>
<evidence type="ECO:0000313" key="3">
    <source>
        <dbReference type="WBParaSite" id="SPAL_0000394500.1"/>
    </source>
</evidence>
<organism evidence="2 3">
    <name type="scientific">Strongyloides papillosus</name>
    <name type="common">Intestinal threadworm</name>
    <dbReference type="NCBI Taxonomy" id="174720"/>
    <lineage>
        <taxon>Eukaryota</taxon>
        <taxon>Metazoa</taxon>
        <taxon>Ecdysozoa</taxon>
        <taxon>Nematoda</taxon>
        <taxon>Chromadorea</taxon>
        <taxon>Rhabditida</taxon>
        <taxon>Tylenchina</taxon>
        <taxon>Panagrolaimomorpha</taxon>
        <taxon>Strongyloidoidea</taxon>
        <taxon>Strongyloididae</taxon>
        <taxon>Strongyloides</taxon>
    </lineage>
</organism>
<sequence length="602" mass="68906">MNGRQIKESFSIDLDFKERDTSPISRSRFDFLEEDSVNIASLLISENRGSSICSLDSCLFESDGDSQASHLSLSDLDLSDLDSPNLEDSTDKKKDKCLASFSFTLPSFEKMSSSNIWPSLSNTNDGGAMDVNENVPICTAKNTPQNAPFASIYELEPSAFDCPGLTSDEEDGNESCISSFSDHSDDRGSISVSLLSVESTKESPMLPCIAIKEDENDNLTPVNNKSSVIKGETITTNLDHIEINIKRYQELSYDQLKKVDIPNKSFHDPIVFNEIPFSNLLKYYKYDDHTKELFYDRLALMLYALSFVVKGTGESTTDRYETFFCSYYQITCKTFKEWTGLTFFEFMKSRYCSPYFRVVYDETANKYFVCFNESDKTFTRLGNEMVAVRKVNTEIFRRKLVGIERKLHEIEYKEDILQEKLKWLKILSYAPKDLTEIPVPHFAHNFQHYYKIKLDSKYLSSKFIRSSFSGVVKYVFPHELEFIAENGGSIKVLCDLGNAIKDIQEKINFLQSEEYRRMLNTRKSRLTGELPPPFQRRQSKAPRVWDIPMEEIGQHLSAEIQTPSHDVHSNQNLPSGVNRKNKPIYTGSNVLQSEDEASSEED</sequence>
<feature type="compositionally biased region" description="Acidic residues" evidence="1">
    <location>
        <begin position="593"/>
        <end position="602"/>
    </location>
</feature>
<dbReference type="WBParaSite" id="SPAL_0000394500.1">
    <property type="protein sequence ID" value="SPAL_0000394500.1"/>
    <property type="gene ID" value="SPAL_0000394500"/>
</dbReference>
<name>A0A0N5BD55_STREA</name>
<feature type="compositionally biased region" description="Polar residues" evidence="1">
    <location>
        <begin position="562"/>
        <end position="575"/>
    </location>
</feature>
<evidence type="ECO:0000313" key="2">
    <source>
        <dbReference type="Proteomes" id="UP000046392"/>
    </source>
</evidence>
<protein>
    <submittedName>
        <fullName evidence="3">NARG2_C domain-containing protein</fullName>
    </submittedName>
</protein>
<dbReference type="AlphaFoldDB" id="A0A0N5BD55"/>
<feature type="region of interest" description="Disordered" evidence="1">
    <location>
        <begin position="562"/>
        <end position="602"/>
    </location>
</feature>
<evidence type="ECO:0000256" key="1">
    <source>
        <dbReference type="SAM" id="MobiDB-lite"/>
    </source>
</evidence>
<accession>A0A0N5BD55</accession>
<reference evidence="3" key="1">
    <citation type="submission" date="2017-02" db="UniProtKB">
        <authorList>
            <consortium name="WormBaseParasite"/>
        </authorList>
    </citation>
    <scope>IDENTIFICATION</scope>
</reference>